<comment type="similarity">
    <text evidence="1 4">Belongs to the glycosyl hydrolase 3 family.</text>
</comment>
<comment type="caution">
    <text evidence="6">The sequence shown here is derived from an EMBL/GenBank/DDBJ whole genome shotgun (WGS) entry which is preliminary data.</text>
</comment>
<dbReference type="PRINTS" id="PR00133">
    <property type="entry name" value="GLHYDRLASE3"/>
</dbReference>
<keyword evidence="3" id="KW-0119">Carbohydrate metabolism</keyword>
<evidence type="ECO:0000256" key="4">
    <source>
        <dbReference type="RuleBase" id="RU361161"/>
    </source>
</evidence>
<evidence type="ECO:0000313" key="7">
    <source>
        <dbReference type="Proteomes" id="UP001600941"/>
    </source>
</evidence>
<dbReference type="SUPFAM" id="SSF52279">
    <property type="entry name" value="Beta-D-glucan exohydrolase, C-terminal domain"/>
    <property type="match status" value="1"/>
</dbReference>
<dbReference type="InterPro" id="IPR036881">
    <property type="entry name" value="Glyco_hydro_3_C_sf"/>
</dbReference>
<evidence type="ECO:0000256" key="2">
    <source>
        <dbReference type="ARBA" id="ARBA00022801"/>
    </source>
</evidence>
<evidence type="ECO:0000313" key="6">
    <source>
        <dbReference type="EMBL" id="GAA6498693.1"/>
    </source>
</evidence>
<dbReference type="Pfam" id="PF00933">
    <property type="entry name" value="Glyco_hydro_3"/>
    <property type="match status" value="1"/>
</dbReference>
<organism evidence="6 7">
    <name type="scientific">Blautia parvula</name>
    <dbReference type="NCBI Taxonomy" id="2877527"/>
    <lineage>
        <taxon>Bacteria</taxon>
        <taxon>Bacillati</taxon>
        <taxon>Bacillota</taxon>
        <taxon>Clostridia</taxon>
        <taxon>Lachnospirales</taxon>
        <taxon>Lachnospiraceae</taxon>
        <taxon>Blautia</taxon>
    </lineage>
</organism>
<evidence type="ECO:0000256" key="1">
    <source>
        <dbReference type="ARBA" id="ARBA00005336"/>
    </source>
</evidence>
<dbReference type="InterPro" id="IPR013783">
    <property type="entry name" value="Ig-like_fold"/>
</dbReference>
<dbReference type="RefSeq" id="WP_227210373.1">
    <property type="nucleotide sequence ID" value="NZ_BAABZQ010000001.1"/>
</dbReference>
<dbReference type="Proteomes" id="UP001600941">
    <property type="component" value="Unassembled WGS sequence"/>
</dbReference>
<dbReference type="SUPFAM" id="SSF51445">
    <property type="entry name" value="(Trans)glycosidases"/>
    <property type="match status" value="1"/>
</dbReference>
<dbReference type="InterPro" id="IPR050288">
    <property type="entry name" value="Cellulose_deg_GH3"/>
</dbReference>
<dbReference type="PANTHER" id="PTHR42715:SF10">
    <property type="entry name" value="BETA-GLUCOSIDASE"/>
    <property type="match status" value="1"/>
</dbReference>
<dbReference type="Gene3D" id="2.60.40.10">
    <property type="entry name" value="Immunoglobulins"/>
    <property type="match status" value="1"/>
</dbReference>
<dbReference type="Pfam" id="PF14310">
    <property type="entry name" value="Fn3-like"/>
    <property type="match status" value="1"/>
</dbReference>
<keyword evidence="4" id="KW-0326">Glycosidase</keyword>
<protein>
    <submittedName>
        <fullName evidence="6">Glycoside hydrolase family 3 C-terminal domain-containing protein</fullName>
    </submittedName>
</protein>
<feature type="domain" description="Fibronectin type III-like" evidence="5">
    <location>
        <begin position="582"/>
        <end position="652"/>
    </location>
</feature>
<dbReference type="Pfam" id="PF01915">
    <property type="entry name" value="Glyco_hydro_3_C"/>
    <property type="match status" value="1"/>
</dbReference>
<name>A0ABQ0BQ78_9FIRM</name>
<keyword evidence="7" id="KW-1185">Reference proteome</keyword>
<dbReference type="InterPro" id="IPR036962">
    <property type="entry name" value="Glyco_hydro_3_N_sf"/>
</dbReference>
<dbReference type="GO" id="GO:0016787">
    <property type="term" value="F:hydrolase activity"/>
    <property type="evidence" value="ECO:0007669"/>
    <property type="project" value="UniProtKB-KW"/>
</dbReference>
<dbReference type="EMBL" id="BAABZQ010000001">
    <property type="protein sequence ID" value="GAA6498693.1"/>
    <property type="molecule type" value="Genomic_DNA"/>
</dbReference>
<dbReference type="InterPro" id="IPR019800">
    <property type="entry name" value="Glyco_hydro_3_AS"/>
</dbReference>
<gene>
    <name evidence="6" type="ORF">K340107D12_15090</name>
</gene>
<keyword evidence="2 4" id="KW-0378">Hydrolase</keyword>
<dbReference type="InterPro" id="IPR026891">
    <property type="entry name" value="Fn3-like"/>
</dbReference>
<reference evidence="6 7" key="1">
    <citation type="submission" date="2024-04" db="EMBL/GenBank/DDBJ databases">
        <title>Defined microbial consortia suppress multidrug-resistant proinflammatory Enterobacteriaceae via ecological control.</title>
        <authorList>
            <person name="Furuichi M."/>
            <person name="Kawaguchi T."/>
            <person name="Pust M."/>
            <person name="Yasuma K."/>
            <person name="Plichta D."/>
            <person name="Hasegawa N."/>
            <person name="Ohya T."/>
            <person name="Bhattarai S."/>
            <person name="Sasajima S."/>
            <person name="Aoto Y."/>
            <person name="Tuganbaev T."/>
            <person name="Yaginuma M."/>
            <person name="Ueda M."/>
            <person name="Okahashi N."/>
            <person name="Amafuji K."/>
            <person name="Kiridooshi Y."/>
            <person name="Sugita K."/>
            <person name="Strazar M."/>
            <person name="Skelly A."/>
            <person name="Suda W."/>
            <person name="Hattori M."/>
            <person name="Nakamoto N."/>
            <person name="Caballero S."/>
            <person name="Norman J."/>
            <person name="Olle B."/>
            <person name="Tanoue T."/>
            <person name="Arita M."/>
            <person name="Bucci V."/>
            <person name="Atarashi K."/>
            <person name="Xavier R."/>
            <person name="Honda K."/>
        </authorList>
    </citation>
    <scope>NUCLEOTIDE SEQUENCE [LARGE SCALE GENOMIC DNA]</scope>
    <source>
        <strain evidence="7">k34-0107-D12</strain>
    </source>
</reference>
<dbReference type="Gene3D" id="3.20.20.300">
    <property type="entry name" value="Glycoside hydrolase, family 3, N-terminal domain"/>
    <property type="match status" value="2"/>
</dbReference>
<accession>A0ABQ0BQ78</accession>
<proteinExistence type="inferred from homology"/>
<dbReference type="PANTHER" id="PTHR42715">
    <property type="entry name" value="BETA-GLUCOSIDASE"/>
    <property type="match status" value="1"/>
</dbReference>
<sequence>MYSREIKERLQSMTIEEKARLCAGKDFWQTWGDEGSGIPPMLMTDGPSGLRKQTEATDHLGLNESNTAVCFPAGCALASSFDPDLAEAVGTEIGKLARAENVGVVLGPSINIKRSPLCGRSFEYYSEDPYVSGKIAVGFIKGIQNQGVGASPKHFLANNQEYYRQTSNSVVDEVTMREIYLPAFEMAVKDGKPWTVMCSYNRVNGTYACENSLYLTDILRSEWGFDGVVVTDWGACNDPVESLQAGLDLEMPGPARDNVRRIEEAVKDGKVKMEILDRAVGRVLDIQQRAAKQECMPAYDFELGHAAAQKAAEESAVLLKNEEQILPLKKEDKILFIGEYADKPRYQGGGSSHIHPYRVTSAKSAVADMENITFAQGYCDQGKNNDRLLREAAELAKYADKVVIFAGLPEYFESEGLDRNKMDMPEYQNHLICEVAKVNPNMVVVLHNGAPVTMPWVNQVKGILELYLAGEAAGEAAVRLLFGDVNPSGHLAETFPLRVEDTPVYPYYGREKEDIIYREGLLVGYRYYGTVKKETLFAFGHGLSYSEFRYSNLQLDRREMTDCETLHVSVDVENISDRTGKALVQIYVEPLHGVSVRPVRELRAFEKTELKSGEKKKIHIRLDRRAFAQWDKGLHDWYVPEGSYAIQIGASAEQILHTAEVKVKPKYLKKERFTINSPMGDFKKSPKAMKLMGQFFPHMQEQQDEDIEDEFMNKKALEATSNAMPLRAMLSFAPGLTYEMLEQLVEAVNREGE</sequence>
<dbReference type="InterPro" id="IPR001764">
    <property type="entry name" value="Glyco_hydro_3_N"/>
</dbReference>
<dbReference type="Gene3D" id="3.40.50.1700">
    <property type="entry name" value="Glycoside hydrolase family 3 C-terminal domain"/>
    <property type="match status" value="2"/>
</dbReference>
<dbReference type="PROSITE" id="PS00775">
    <property type="entry name" value="GLYCOSYL_HYDROL_F3"/>
    <property type="match status" value="1"/>
</dbReference>
<evidence type="ECO:0000256" key="3">
    <source>
        <dbReference type="ARBA" id="ARBA00023277"/>
    </source>
</evidence>
<evidence type="ECO:0000259" key="5">
    <source>
        <dbReference type="SMART" id="SM01217"/>
    </source>
</evidence>
<dbReference type="InterPro" id="IPR017853">
    <property type="entry name" value="GH"/>
</dbReference>
<dbReference type="SMART" id="SM01217">
    <property type="entry name" value="Fn3_like"/>
    <property type="match status" value="1"/>
</dbReference>
<dbReference type="InterPro" id="IPR002772">
    <property type="entry name" value="Glyco_hydro_3_C"/>
</dbReference>